<dbReference type="RefSeq" id="WP_188817405.1">
    <property type="nucleotide sequence ID" value="NZ_BMOF01000027.1"/>
</dbReference>
<accession>A0A8J3FBH3</accession>
<comment type="caution">
    <text evidence="3">The sequence shown here is derived from an EMBL/GenBank/DDBJ whole genome shotgun (WGS) entry which is preliminary data.</text>
</comment>
<dbReference type="InterPro" id="IPR036779">
    <property type="entry name" value="LysM_dom_sf"/>
</dbReference>
<proteinExistence type="predicted"/>
<feature type="compositionally biased region" description="Low complexity" evidence="1">
    <location>
        <begin position="63"/>
        <end position="72"/>
    </location>
</feature>
<dbReference type="Proteomes" id="UP000637720">
    <property type="component" value="Unassembled WGS sequence"/>
</dbReference>
<reference evidence="3" key="1">
    <citation type="journal article" date="2014" name="Int. J. Syst. Evol. Microbiol.">
        <title>Complete genome sequence of Corynebacterium casei LMG S-19264T (=DSM 44701T), isolated from a smear-ripened cheese.</title>
        <authorList>
            <consortium name="US DOE Joint Genome Institute (JGI-PGF)"/>
            <person name="Walter F."/>
            <person name="Albersmeier A."/>
            <person name="Kalinowski J."/>
            <person name="Ruckert C."/>
        </authorList>
    </citation>
    <scope>NUCLEOTIDE SEQUENCE</scope>
    <source>
        <strain evidence="3">JCM 14719</strain>
    </source>
</reference>
<dbReference type="Gene3D" id="3.10.350.10">
    <property type="entry name" value="LysM domain"/>
    <property type="match status" value="1"/>
</dbReference>
<evidence type="ECO:0000256" key="1">
    <source>
        <dbReference type="SAM" id="MobiDB-lite"/>
    </source>
</evidence>
<reference evidence="3" key="2">
    <citation type="submission" date="2020-09" db="EMBL/GenBank/DDBJ databases">
        <authorList>
            <person name="Sun Q."/>
            <person name="Ohkuma M."/>
        </authorList>
    </citation>
    <scope>NUCLEOTIDE SEQUENCE</scope>
    <source>
        <strain evidence="3">JCM 14719</strain>
    </source>
</reference>
<dbReference type="InterPro" id="IPR018392">
    <property type="entry name" value="LysM"/>
</dbReference>
<dbReference type="CDD" id="cd00118">
    <property type="entry name" value="LysM"/>
    <property type="match status" value="1"/>
</dbReference>
<dbReference type="Pfam" id="PF01476">
    <property type="entry name" value="LysM"/>
    <property type="match status" value="1"/>
</dbReference>
<organism evidence="3 4">
    <name type="scientific">Calditerricola satsumensis</name>
    <dbReference type="NCBI Taxonomy" id="373054"/>
    <lineage>
        <taxon>Bacteria</taxon>
        <taxon>Bacillati</taxon>
        <taxon>Bacillota</taxon>
        <taxon>Bacilli</taxon>
        <taxon>Bacillales</taxon>
        <taxon>Bacillaceae</taxon>
        <taxon>Calditerricola</taxon>
    </lineage>
</organism>
<gene>
    <name evidence="3" type="ORF">GCM10007043_14680</name>
</gene>
<feature type="compositionally biased region" description="Basic and acidic residues" evidence="1">
    <location>
        <begin position="73"/>
        <end position="92"/>
    </location>
</feature>
<sequence>MKLHIASGGETLTKIARLYRVDLPALCRANPQIGPAEALPPGTKVRVPVPRVAPVRRRVIRAAEPASAPAERPAADENRVGVEKSEPSHADGSDYAPLIHDGEAYAPSSAGPPTADAEPSSSTPAGSHAYPSPHGYGNGAAAFVPPTSPLPAYPLPMADPYGWYGWPWSPVTGWGGVYGSVSSSVPFPLPPQPLLHPLPSTLYHTPTLWEAYAEDSEDS</sequence>
<dbReference type="SUPFAM" id="SSF54106">
    <property type="entry name" value="LysM domain"/>
    <property type="match status" value="1"/>
</dbReference>
<protein>
    <recommendedName>
        <fullName evidence="2">LysM domain-containing protein</fullName>
    </recommendedName>
</protein>
<keyword evidence="4" id="KW-1185">Reference proteome</keyword>
<dbReference type="AlphaFoldDB" id="A0A8J3FBH3"/>
<evidence type="ECO:0000259" key="2">
    <source>
        <dbReference type="PROSITE" id="PS51782"/>
    </source>
</evidence>
<dbReference type="PROSITE" id="PS51782">
    <property type="entry name" value="LYSM"/>
    <property type="match status" value="1"/>
</dbReference>
<feature type="domain" description="LysM" evidence="2">
    <location>
        <begin position="2"/>
        <end position="47"/>
    </location>
</feature>
<evidence type="ECO:0000313" key="3">
    <source>
        <dbReference type="EMBL" id="GGK01656.1"/>
    </source>
</evidence>
<name>A0A8J3FBH3_9BACI</name>
<evidence type="ECO:0000313" key="4">
    <source>
        <dbReference type="Proteomes" id="UP000637720"/>
    </source>
</evidence>
<feature type="region of interest" description="Disordered" evidence="1">
    <location>
        <begin position="63"/>
        <end position="133"/>
    </location>
</feature>
<dbReference type="EMBL" id="BMOF01000027">
    <property type="protein sequence ID" value="GGK01656.1"/>
    <property type="molecule type" value="Genomic_DNA"/>
</dbReference>